<reference evidence="2 3" key="1">
    <citation type="journal article" date="2024" name="Nat. Commun.">
        <title>Phylogenomics reveals the evolutionary origins of lichenization in chlorophyte algae.</title>
        <authorList>
            <person name="Puginier C."/>
            <person name="Libourel C."/>
            <person name="Otte J."/>
            <person name="Skaloud P."/>
            <person name="Haon M."/>
            <person name="Grisel S."/>
            <person name="Petersen M."/>
            <person name="Berrin J.G."/>
            <person name="Delaux P.M."/>
            <person name="Dal Grande F."/>
            <person name="Keller J."/>
        </authorList>
    </citation>
    <scope>NUCLEOTIDE SEQUENCE [LARGE SCALE GENOMIC DNA]</scope>
    <source>
        <strain evidence="2 3">SAG 2145</strain>
    </source>
</reference>
<accession>A0AAW1QJA9</accession>
<sequence>MSTGALEELPSADQVSKWPALGNSDTREASYSWLRQSSSTAADMCTMYGASSGQMLSIPAAQLLMMPLAPVSSAFS</sequence>
<proteinExistence type="predicted"/>
<protein>
    <submittedName>
        <fullName evidence="2">Uncharacterized protein</fullName>
    </submittedName>
</protein>
<name>A0AAW1QJA9_9CHLO</name>
<gene>
    <name evidence="2" type="ORF">WJX74_007689</name>
</gene>
<dbReference type="EMBL" id="JALJOS010000037">
    <property type="protein sequence ID" value="KAK9821531.1"/>
    <property type="molecule type" value="Genomic_DNA"/>
</dbReference>
<evidence type="ECO:0000313" key="3">
    <source>
        <dbReference type="Proteomes" id="UP001438707"/>
    </source>
</evidence>
<comment type="caution">
    <text evidence="2">The sequence shown here is derived from an EMBL/GenBank/DDBJ whole genome shotgun (WGS) entry which is preliminary data.</text>
</comment>
<organism evidence="2 3">
    <name type="scientific">Apatococcus lobatus</name>
    <dbReference type="NCBI Taxonomy" id="904363"/>
    <lineage>
        <taxon>Eukaryota</taxon>
        <taxon>Viridiplantae</taxon>
        <taxon>Chlorophyta</taxon>
        <taxon>core chlorophytes</taxon>
        <taxon>Trebouxiophyceae</taxon>
        <taxon>Chlorellales</taxon>
        <taxon>Chlorellaceae</taxon>
        <taxon>Apatococcus</taxon>
    </lineage>
</organism>
<keyword evidence="3" id="KW-1185">Reference proteome</keyword>
<evidence type="ECO:0000256" key="1">
    <source>
        <dbReference type="SAM" id="MobiDB-lite"/>
    </source>
</evidence>
<dbReference type="AlphaFoldDB" id="A0AAW1QJA9"/>
<evidence type="ECO:0000313" key="2">
    <source>
        <dbReference type="EMBL" id="KAK9821531.1"/>
    </source>
</evidence>
<dbReference type="Proteomes" id="UP001438707">
    <property type="component" value="Unassembled WGS sequence"/>
</dbReference>
<feature type="region of interest" description="Disordered" evidence="1">
    <location>
        <begin position="1"/>
        <end position="28"/>
    </location>
</feature>